<name>A0A257TBR4_9PROT</name>
<evidence type="ECO:0000313" key="2">
    <source>
        <dbReference type="Proteomes" id="UP000216779"/>
    </source>
</evidence>
<accession>A0A257TBR4</accession>
<gene>
    <name evidence="1" type="ORF">B7Z70_00215</name>
</gene>
<evidence type="ECO:0000313" key="1">
    <source>
        <dbReference type="EMBL" id="OYV82948.1"/>
    </source>
</evidence>
<sequence>MDDKIHLGYFAQDDGSVRYGLSGSNSWKVSRMASWLRAAIMAVSPILWPMRHHLHVHNISLPFIVYMNLSQNSALAIGEGRAMRYRAA</sequence>
<reference evidence="1 2" key="1">
    <citation type="submission" date="2017-03" db="EMBL/GenBank/DDBJ databases">
        <title>Lifting the veil on microbial sulfur biogeochemistry in mining wastewaters.</title>
        <authorList>
            <person name="Kantor R.S."/>
            <person name="Colenbrander Nelson T."/>
            <person name="Marshall S."/>
            <person name="Bennett D."/>
            <person name="Apte S."/>
            <person name="Camacho D."/>
            <person name="Thomas B.C."/>
            <person name="Warren L.A."/>
            <person name="Banfield J.F."/>
        </authorList>
    </citation>
    <scope>NUCLEOTIDE SEQUENCE [LARGE SCALE GENOMIC DNA]</scope>
    <source>
        <strain evidence="1">21-59-9</strain>
    </source>
</reference>
<protein>
    <submittedName>
        <fullName evidence="1">Uncharacterized protein</fullName>
    </submittedName>
</protein>
<proteinExistence type="predicted"/>
<comment type="caution">
    <text evidence="1">The sequence shown here is derived from an EMBL/GenBank/DDBJ whole genome shotgun (WGS) entry which is preliminary data.</text>
</comment>
<dbReference type="Proteomes" id="UP000216779">
    <property type="component" value="Unassembled WGS sequence"/>
</dbReference>
<dbReference type="AlphaFoldDB" id="A0A257TBR4"/>
<organism evidence="1 2">
    <name type="scientific">Acidithiobacillus ferrivorans</name>
    <dbReference type="NCBI Taxonomy" id="160808"/>
    <lineage>
        <taxon>Bacteria</taxon>
        <taxon>Pseudomonadati</taxon>
        <taxon>Pseudomonadota</taxon>
        <taxon>Acidithiobacillia</taxon>
        <taxon>Acidithiobacillales</taxon>
        <taxon>Acidithiobacillaceae</taxon>
        <taxon>Acidithiobacillus</taxon>
    </lineage>
</organism>
<dbReference type="EMBL" id="NCBC01000002">
    <property type="protein sequence ID" value="OYV82948.1"/>
    <property type="molecule type" value="Genomic_DNA"/>
</dbReference>